<proteinExistence type="predicted"/>
<sequence>MKSWIEQVPKGSGSAQNGNQKGKGKGQDRRVKPRVQQDTLQCVVNAVQAVGDNSLQNSRAIRMLTGLALSTSLVPSDPVLVQAAALEPTPQDPHLTQLYTWAVLVTGLGAHSKVSAQHKQVLATHAANVEKPEDLADKVLFCRVQPTFGDASQFKVQFSVTPDLHGIGVALLAALATIGGVTKFCGPPRSRSERNAAEALKLLNQCSPA</sequence>
<keyword evidence="3" id="KW-1185">Reference proteome</keyword>
<evidence type="ECO:0000313" key="3">
    <source>
        <dbReference type="Proteomes" id="UP000654075"/>
    </source>
</evidence>
<name>A0A813E6E7_POLGL</name>
<evidence type="ECO:0000256" key="1">
    <source>
        <dbReference type="SAM" id="MobiDB-lite"/>
    </source>
</evidence>
<accession>A0A813E6E7</accession>
<dbReference type="Proteomes" id="UP000654075">
    <property type="component" value="Unassembled WGS sequence"/>
</dbReference>
<dbReference type="AlphaFoldDB" id="A0A813E6E7"/>
<protein>
    <submittedName>
        <fullName evidence="2">Uncharacterized protein</fullName>
    </submittedName>
</protein>
<reference evidence="2" key="1">
    <citation type="submission" date="2021-02" db="EMBL/GenBank/DDBJ databases">
        <authorList>
            <person name="Dougan E. K."/>
            <person name="Rhodes N."/>
            <person name="Thang M."/>
            <person name="Chan C."/>
        </authorList>
    </citation>
    <scope>NUCLEOTIDE SEQUENCE</scope>
</reference>
<organism evidence="2 3">
    <name type="scientific">Polarella glacialis</name>
    <name type="common">Dinoflagellate</name>
    <dbReference type="NCBI Taxonomy" id="89957"/>
    <lineage>
        <taxon>Eukaryota</taxon>
        <taxon>Sar</taxon>
        <taxon>Alveolata</taxon>
        <taxon>Dinophyceae</taxon>
        <taxon>Suessiales</taxon>
        <taxon>Suessiaceae</taxon>
        <taxon>Polarella</taxon>
    </lineage>
</organism>
<feature type="region of interest" description="Disordered" evidence="1">
    <location>
        <begin position="1"/>
        <end position="35"/>
    </location>
</feature>
<evidence type="ECO:0000313" key="2">
    <source>
        <dbReference type="EMBL" id="CAE8594480.1"/>
    </source>
</evidence>
<gene>
    <name evidence="2" type="ORF">PGLA1383_LOCUS13023</name>
</gene>
<dbReference type="EMBL" id="CAJNNV010007100">
    <property type="protein sequence ID" value="CAE8594480.1"/>
    <property type="molecule type" value="Genomic_DNA"/>
</dbReference>
<comment type="caution">
    <text evidence="2">The sequence shown here is derived from an EMBL/GenBank/DDBJ whole genome shotgun (WGS) entry which is preliminary data.</text>
</comment>